<dbReference type="Gene3D" id="3.30.420.10">
    <property type="entry name" value="Ribonuclease H-like superfamily/Ribonuclease H"/>
    <property type="match status" value="1"/>
</dbReference>
<gene>
    <name evidence="2" type="ORF">PENTCL1PPCAC_26379</name>
</gene>
<dbReference type="SUPFAM" id="SSF53098">
    <property type="entry name" value="Ribonuclease H-like"/>
    <property type="match status" value="1"/>
</dbReference>
<dbReference type="Pfam" id="PF02171">
    <property type="entry name" value="Piwi"/>
    <property type="match status" value="1"/>
</dbReference>
<dbReference type="Pfam" id="PF02170">
    <property type="entry name" value="PAZ"/>
    <property type="match status" value="1"/>
</dbReference>
<sequence length="908" mass="99782">MAESVSAQLTKLSLKPSMVEKRPSGTLGRPLEINTNITPITLKKNMAYFKYDIRMYAKFSKKDGTEGTKEFSKQTKDDYNEQERKKACTEIFVNLSKAEETFKGNLIYDRAAILFSTQKLVGITGTDKTFELPAKIQSVCPDAIRVEVTIKQAADSFQVTSNDLVSSVNADFKGESKGLMEVLNLATSQIPFFSPKDYIVYGNGNIYLLDPSRYGFAESEAPAIGKDKYTGIGLSKGVKILEGNNKPGGKDYMSALVLDVKKTAFHFDDQVLSEKVLDMYGTKSPNIAVITRELKDIRCLTTHKKASIVIGGFTNGGIGMATFKDKDGKVLKVIDYYEAKYKVKIDRDFPGVVCKHQRNIYPMNLLKVAPNQRVKATQATKETVEQLIKVSAIKPEIRFKQTQALSKLLQLSSKNAELLGVSVPANQPPLSAPARVLNAVNLVGGQGTMAGPSWRGSNKFVVGAKVDKWAAFLFYNSNGRSRYQPTEVFPQYIVCSSFMSKLIDAGNKKGMSIPPPALKDMFDVKGYADPLVSEAVKKAAAAGCTYVLIVSDERLKSHDQLKYEELVYKLTTQEVTLAKAAQVAFENKVQTMENIIMKTNIKLRGMNHVVAMDAGLIHEKGTLIMGLFVQQPRGLSAKEIKGGSQPSMPAVIGLSANNGNLQAAAPAQREQAAQQYFTTAWRFANPKEWETGETQRETLKKMITEALIQYKNNRGGVPKKVIVYRGGVSEGQLPYIASAERDVFLEAFASLNAAYKPGFLIIACSKEHNERFYHKVFPTAAPGARVDTNLPSGVVIDKVAVNPELNEFYLQSHKALQGTAKASKYTLLHDNSGKVSNDQIQSMTNALCHLHEIVNSTTAVPTPLYVAEESAKRAVNIYHHVKGASEGYDLTEINKNLAPTGLSARVNA</sequence>
<evidence type="ECO:0000313" key="3">
    <source>
        <dbReference type="Proteomes" id="UP001432027"/>
    </source>
</evidence>
<organism evidence="2 3">
    <name type="scientific">Pristionchus entomophagus</name>
    <dbReference type="NCBI Taxonomy" id="358040"/>
    <lineage>
        <taxon>Eukaryota</taxon>
        <taxon>Metazoa</taxon>
        <taxon>Ecdysozoa</taxon>
        <taxon>Nematoda</taxon>
        <taxon>Chromadorea</taxon>
        <taxon>Rhabditida</taxon>
        <taxon>Rhabditina</taxon>
        <taxon>Diplogasteromorpha</taxon>
        <taxon>Diplogasteroidea</taxon>
        <taxon>Neodiplogasteridae</taxon>
        <taxon>Pristionchus</taxon>
    </lineage>
</organism>
<accession>A0AAV5UBE5</accession>
<dbReference type="Proteomes" id="UP001432027">
    <property type="component" value="Unassembled WGS sequence"/>
</dbReference>
<dbReference type="InterPro" id="IPR012337">
    <property type="entry name" value="RNaseH-like_sf"/>
</dbReference>
<dbReference type="SMART" id="SM00949">
    <property type="entry name" value="PAZ"/>
    <property type="match status" value="1"/>
</dbReference>
<dbReference type="SUPFAM" id="SSF101690">
    <property type="entry name" value="PAZ domain"/>
    <property type="match status" value="1"/>
</dbReference>
<proteinExistence type="predicted"/>
<dbReference type="GO" id="GO:0003723">
    <property type="term" value="F:RNA binding"/>
    <property type="evidence" value="ECO:0007669"/>
    <property type="project" value="InterPro"/>
</dbReference>
<protein>
    <recommendedName>
        <fullName evidence="1">Piwi domain-containing protein</fullName>
    </recommendedName>
</protein>
<dbReference type="InterPro" id="IPR036085">
    <property type="entry name" value="PAZ_dom_sf"/>
</dbReference>
<dbReference type="SMART" id="SM00950">
    <property type="entry name" value="Piwi"/>
    <property type="match status" value="1"/>
</dbReference>
<dbReference type="InterPro" id="IPR003165">
    <property type="entry name" value="Piwi"/>
</dbReference>
<reference evidence="2" key="1">
    <citation type="submission" date="2023-10" db="EMBL/GenBank/DDBJ databases">
        <title>Genome assembly of Pristionchus species.</title>
        <authorList>
            <person name="Yoshida K."/>
            <person name="Sommer R.J."/>
        </authorList>
    </citation>
    <scope>NUCLEOTIDE SEQUENCE</scope>
    <source>
        <strain evidence="2">RS0144</strain>
    </source>
</reference>
<feature type="domain" description="Piwi" evidence="1">
    <location>
        <begin position="545"/>
        <end position="879"/>
    </location>
</feature>
<evidence type="ECO:0000313" key="2">
    <source>
        <dbReference type="EMBL" id="GMT04205.1"/>
    </source>
</evidence>
<dbReference type="InterPro" id="IPR036397">
    <property type="entry name" value="RNaseH_sf"/>
</dbReference>
<dbReference type="Gene3D" id="3.40.50.2300">
    <property type="match status" value="1"/>
</dbReference>
<dbReference type="CDD" id="cd02846">
    <property type="entry name" value="PAZ_argonaute_like"/>
    <property type="match status" value="1"/>
</dbReference>
<name>A0AAV5UBE5_9BILA</name>
<dbReference type="PROSITE" id="PS50822">
    <property type="entry name" value="PIWI"/>
    <property type="match status" value="1"/>
</dbReference>
<dbReference type="AlphaFoldDB" id="A0AAV5UBE5"/>
<dbReference type="InterPro" id="IPR003100">
    <property type="entry name" value="PAZ_dom"/>
</dbReference>
<comment type="caution">
    <text evidence="2">The sequence shown here is derived from an EMBL/GenBank/DDBJ whole genome shotgun (WGS) entry which is preliminary data.</text>
</comment>
<evidence type="ECO:0000259" key="1">
    <source>
        <dbReference type="PROSITE" id="PS50822"/>
    </source>
</evidence>
<dbReference type="PANTHER" id="PTHR22891">
    <property type="entry name" value="EUKARYOTIC TRANSLATION INITIATION FACTOR 2C"/>
    <property type="match status" value="1"/>
</dbReference>
<dbReference type="EMBL" id="BTSX01000006">
    <property type="protein sequence ID" value="GMT04205.1"/>
    <property type="molecule type" value="Genomic_DNA"/>
</dbReference>
<keyword evidence="3" id="KW-1185">Reference proteome</keyword>
<dbReference type="Gene3D" id="2.170.260.10">
    <property type="entry name" value="paz domain"/>
    <property type="match status" value="1"/>
</dbReference>